<dbReference type="EMBL" id="CP048882">
    <property type="protein sequence ID" value="QPP09217.1"/>
    <property type="molecule type" value="Genomic_DNA"/>
</dbReference>
<dbReference type="AlphaFoldDB" id="A0A7T1TA44"/>
<dbReference type="KEGG" id="sbat:G4Z16_25515"/>
<accession>A0A7T1TA44</accession>
<keyword evidence="2" id="KW-1185">Reference proteome</keyword>
<dbReference type="RefSeq" id="WP_197352992.1">
    <property type="nucleotide sequence ID" value="NZ_CP048882.1"/>
</dbReference>
<reference evidence="2" key="1">
    <citation type="submission" date="2020-02" db="EMBL/GenBank/DDBJ databases">
        <title>Streptomyces sp. ASO4wet.</title>
        <authorList>
            <person name="Risdian C."/>
            <person name="Landwehr W."/>
            <person name="Schupp P."/>
            <person name="Wink J."/>
        </authorList>
    </citation>
    <scope>NUCLEOTIDE SEQUENCE [LARGE SCALE GENOMIC DNA]</scope>
    <source>
        <strain evidence="2">ASO4wet</strain>
    </source>
</reference>
<dbReference type="InterPro" id="IPR016888">
    <property type="entry name" value="UCP028498"/>
</dbReference>
<proteinExistence type="predicted"/>
<evidence type="ECO:0000313" key="1">
    <source>
        <dbReference type="EMBL" id="QPP09217.1"/>
    </source>
</evidence>
<protein>
    <submittedName>
        <fullName evidence="1">DUF2255 family protein</fullName>
    </submittedName>
</protein>
<sequence>MTAWTSDELDKIAAADELEIAPRQNDGSLRNPVTIWVVRHGDDLYVRSYRGRDGAWFQAAKAGREGRIQADGVAKEVSFTEETDPGLNEHIDAAYRSKYQRHSAQYVDPMVASGARSATLKLMPR</sequence>
<evidence type="ECO:0000313" key="2">
    <source>
        <dbReference type="Proteomes" id="UP000595046"/>
    </source>
</evidence>
<organism evidence="1 2">
    <name type="scientific">Streptomyces bathyalis</name>
    <dbReference type="NCBI Taxonomy" id="2710756"/>
    <lineage>
        <taxon>Bacteria</taxon>
        <taxon>Bacillati</taxon>
        <taxon>Actinomycetota</taxon>
        <taxon>Actinomycetes</taxon>
        <taxon>Kitasatosporales</taxon>
        <taxon>Streptomycetaceae</taxon>
        <taxon>Streptomyces</taxon>
    </lineage>
</organism>
<name>A0A7T1TA44_9ACTN</name>
<dbReference type="Proteomes" id="UP000595046">
    <property type="component" value="Chromosome"/>
</dbReference>
<gene>
    <name evidence="1" type="ORF">G4Z16_25515</name>
</gene>
<dbReference type="Pfam" id="PF10012">
    <property type="entry name" value="DUF2255"/>
    <property type="match status" value="1"/>
</dbReference>